<keyword evidence="4" id="KW-0967">Endosome</keyword>
<dbReference type="Gene3D" id="6.10.250.370">
    <property type="match status" value="1"/>
</dbReference>
<feature type="region of interest" description="Disordered" evidence="9">
    <location>
        <begin position="114"/>
        <end position="239"/>
    </location>
</feature>
<evidence type="ECO:0000256" key="3">
    <source>
        <dbReference type="ARBA" id="ARBA00022448"/>
    </source>
</evidence>
<keyword evidence="3 7" id="KW-0813">Transport</keyword>
<keyword evidence="6 8" id="KW-0175">Coiled coil</keyword>
<evidence type="ECO:0000313" key="12">
    <source>
        <dbReference type="EMBL" id="WAR08628.1"/>
    </source>
</evidence>
<dbReference type="Pfam" id="PF09454">
    <property type="entry name" value="Vps23_core"/>
    <property type="match status" value="1"/>
</dbReference>
<dbReference type="PROSITE" id="PS51322">
    <property type="entry name" value="UEV"/>
    <property type="match status" value="1"/>
</dbReference>
<evidence type="ECO:0000256" key="6">
    <source>
        <dbReference type="ARBA" id="ARBA00023054"/>
    </source>
</evidence>
<keyword evidence="13" id="KW-1185">Reference proteome</keyword>
<dbReference type="InterPro" id="IPR008883">
    <property type="entry name" value="UEV_N"/>
</dbReference>
<evidence type="ECO:0000259" key="11">
    <source>
        <dbReference type="PROSITE" id="PS51322"/>
    </source>
</evidence>
<dbReference type="InterPro" id="IPR052070">
    <property type="entry name" value="ESCRT-I_UEV_domain"/>
</dbReference>
<feature type="compositionally biased region" description="Pro residues" evidence="9">
    <location>
        <begin position="119"/>
        <end position="128"/>
    </location>
</feature>
<gene>
    <name evidence="12" type="ORF">MAR_018586</name>
</gene>
<comment type="similarity">
    <text evidence="2">Belongs to the ubiquitin-conjugating enzyme family. UEV subfamily.</text>
</comment>
<evidence type="ECO:0000259" key="10">
    <source>
        <dbReference type="PROSITE" id="PS51312"/>
    </source>
</evidence>
<feature type="domain" description="SB" evidence="10">
    <location>
        <begin position="306"/>
        <end position="356"/>
    </location>
</feature>
<reference evidence="12" key="1">
    <citation type="submission" date="2022-11" db="EMBL/GenBank/DDBJ databases">
        <title>Centuries of genome instability and evolution in soft-shell clam transmissible cancer (bioRxiv).</title>
        <authorList>
            <person name="Hart S.F.M."/>
            <person name="Yonemitsu M.A."/>
            <person name="Giersch R.M."/>
            <person name="Beal B.F."/>
            <person name="Arriagada G."/>
            <person name="Davis B.W."/>
            <person name="Ostrander E.A."/>
            <person name="Goff S.P."/>
            <person name="Metzger M.J."/>
        </authorList>
    </citation>
    <scope>NUCLEOTIDE SEQUENCE</scope>
    <source>
        <strain evidence="12">MELC-2E11</strain>
        <tissue evidence="12">Siphon/mantle</tissue>
    </source>
</reference>
<proteinExistence type="inferred from homology"/>
<keyword evidence="5 7" id="KW-0653">Protein transport</keyword>
<dbReference type="PANTHER" id="PTHR23306">
    <property type="entry name" value="TUMOR SUSCEPTIBILITY GENE 101 PROTEIN-RELATED"/>
    <property type="match status" value="1"/>
</dbReference>
<protein>
    <submittedName>
        <fullName evidence="12">TS101-like protein</fullName>
    </submittedName>
</protein>
<dbReference type="CDD" id="cd11685">
    <property type="entry name" value="UEV_TSG101-like"/>
    <property type="match status" value="1"/>
</dbReference>
<dbReference type="SUPFAM" id="SSF140111">
    <property type="entry name" value="Endosomal sorting complex assembly domain"/>
    <property type="match status" value="1"/>
</dbReference>
<dbReference type="PROSITE" id="PS51312">
    <property type="entry name" value="SB"/>
    <property type="match status" value="1"/>
</dbReference>
<evidence type="ECO:0000313" key="13">
    <source>
        <dbReference type="Proteomes" id="UP001164746"/>
    </source>
</evidence>
<organism evidence="12 13">
    <name type="scientific">Mya arenaria</name>
    <name type="common">Soft-shell clam</name>
    <dbReference type="NCBI Taxonomy" id="6604"/>
    <lineage>
        <taxon>Eukaryota</taxon>
        <taxon>Metazoa</taxon>
        <taxon>Spiralia</taxon>
        <taxon>Lophotrochozoa</taxon>
        <taxon>Mollusca</taxon>
        <taxon>Bivalvia</taxon>
        <taxon>Autobranchia</taxon>
        <taxon>Heteroconchia</taxon>
        <taxon>Euheterodonta</taxon>
        <taxon>Imparidentia</taxon>
        <taxon>Neoheterodontei</taxon>
        <taxon>Myida</taxon>
        <taxon>Myoidea</taxon>
        <taxon>Myidae</taxon>
        <taxon>Mya</taxon>
    </lineage>
</organism>
<evidence type="ECO:0000256" key="4">
    <source>
        <dbReference type="ARBA" id="ARBA00022753"/>
    </source>
</evidence>
<evidence type="ECO:0000256" key="9">
    <source>
        <dbReference type="SAM" id="MobiDB-lite"/>
    </source>
</evidence>
<dbReference type="InterPro" id="IPR016135">
    <property type="entry name" value="UBQ-conjugating_enzyme/RWD"/>
</dbReference>
<evidence type="ECO:0000256" key="2">
    <source>
        <dbReference type="ARBA" id="ARBA00009594"/>
    </source>
</evidence>
<evidence type="ECO:0000256" key="8">
    <source>
        <dbReference type="SAM" id="Coils"/>
    </source>
</evidence>
<dbReference type="Gene3D" id="3.10.110.10">
    <property type="entry name" value="Ubiquitin Conjugating Enzyme"/>
    <property type="match status" value="1"/>
</dbReference>
<dbReference type="Proteomes" id="UP001164746">
    <property type="component" value="Chromosome 6"/>
</dbReference>
<dbReference type="EMBL" id="CP111017">
    <property type="protein sequence ID" value="WAR08628.1"/>
    <property type="molecule type" value="Genomic_DNA"/>
</dbReference>
<feature type="compositionally biased region" description="Low complexity" evidence="9">
    <location>
        <begin position="184"/>
        <end position="206"/>
    </location>
</feature>
<feature type="coiled-coil region" evidence="8">
    <location>
        <begin position="273"/>
        <end position="314"/>
    </location>
</feature>
<dbReference type="InterPro" id="IPR017916">
    <property type="entry name" value="SB_dom"/>
</dbReference>
<dbReference type="SUPFAM" id="SSF54495">
    <property type="entry name" value="UBC-like"/>
    <property type="match status" value="1"/>
</dbReference>
<comment type="subcellular location">
    <subcellularLocation>
        <location evidence="1">Endosome</location>
    </subcellularLocation>
</comment>
<dbReference type="PANTHER" id="PTHR23306:SF3">
    <property type="entry name" value="TUMOR SUPPRESSOR PROTEIN 101"/>
    <property type="match status" value="1"/>
</dbReference>
<feature type="domain" description="UEV" evidence="11">
    <location>
        <begin position="1"/>
        <end position="118"/>
    </location>
</feature>
<evidence type="ECO:0000256" key="5">
    <source>
        <dbReference type="ARBA" id="ARBA00022927"/>
    </source>
</evidence>
<evidence type="ECO:0000256" key="7">
    <source>
        <dbReference type="PROSITE-ProRule" id="PRU00644"/>
    </source>
</evidence>
<dbReference type="Pfam" id="PF05743">
    <property type="entry name" value="UEV"/>
    <property type="match status" value="1"/>
</dbReference>
<evidence type="ECO:0000256" key="1">
    <source>
        <dbReference type="ARBA" id="ARBA00004177"/>
    </source>
</evidence>
<name>A0ABY7EF36_MYAAR</name>
<dbReference type="InterPro" id="IPR037202">
    <property type="entry name" value="ESCRT_assembly_dom"/>
</dbReference>
<sequence length="356" mass="39436">MYGNDDGKHECLQREAFVHGTWDPIHRACKIMSNFDQFLKTSLKKYRHPDVAKSDVATAFRTFTDLRPKIKSGRNVDQNGKVDLPYLREWKYPDSDLYGMIQILTIVFGEEPPVYSRSAPPPSQPPRYPGGNTPYPASGGYGMPMPGVSGPQASYPSNTPYPNPGGYPASPGTGYPGQFSGYNPPASGYQGYPSSYPSTTATSSYPSNPPYPSSTPYSSSSASSYPTTESTASNYNNISGTSTVTEEHLKASLLSAAEMDVLYKTQADLLKGKDKLEQMMADLDKEKVEIEGNVKLLRQKDQEVKEALGRMENQDQIKEQAIEDAMYYLGIALRKNVIDLEVFLKNVRELSRKQIE</sequence>
<dbReference type="Gene3D" id="6.10.140.820">
    <property type="match status" value="1"/>
</dbReference>
<feature type="compositionally biased region" description="Low complexity" evidence="9">
    <location>
        <begin position="214"/>
        <end position="233"/>
    </location>
</feature>
<accession>A0ABY7EF36</accession>